<evidence type="ECO:0000313" key="1">
    <source>
        <dbReference type="EMBL" id="CAL1532930.1"/>
    </source>
</evidence>
<dbReference type="EMBL" id="CAXITT010000129">
    <property type="protein sequence ID" value="CAL1532930.1"/>
    <property type="molecule type" value="Genomic_DNA"/>
</dbReference>
<protein>
    <submittedName>
        <fullName evidence="1">Uncharacterized protein</fullName>
    </submittedName>
</protein>
<accession>A0AAV2HHU6</accession>
<reference evidence="1 2" key="1">
    <citation type="submission" date="2024-04" db="EMBL/GenBank/DDBJ databases">
        <authorList>
            <consortium name="Genoscope - CEA"/>
            <person name="William W."/>
        </authorList>
    </citation>
    <scope>NUCLEOTIDE SEQUENCE [LARGE SCALE GENOMIC DNA]</scope>
</reference>
<sequence length="137" mass="15913">MIRTLVVNYQHTNVTEKPVYYRSSCSIALSISNIRNGTHDVTVTMYPNITGNDTDIFFGTNKTYKIDLEQQGLTLRECPQVIEVGAIISCRCEKSHFILKDISIDWYDENQHKILNTSNILRFKVSRNSIKRNMYFI</sequence>
<dbReference type="AlphaFoldDB" id="A0AAV2HHU6"/>
<proteinExistence type="predicted"/>
<evidence type="ECO:0000313" key="2">
    <source>
        <dbReference type="Proteomes" id="UP001497497"/>
    </source>
</evidence>
<dbReference type="Proteomes" id="UP001497497">
    <property type="component" value="Unassembled WGS sequence"/>
</dbReference>
<name>A0AAV2HHU6_LYMST</name>
<comment type="caution">
    <text evidence="1">The sequence shown here is derived from an EMBL/GenBank/DDBJ whole genome shotgun (WGS) entry which is preliminary data.</text>
</comment>
<keyword evidence="2" id="KW-1185">Reference proteome</keyword>
<gene>
    <name evidence="1" type="ORF">GSLYS_00006948001</name>
</gene>
<organism evidence="1 2">
    <name type="scientific">Lymnaea stagnalis</name>
    <name type="common">Great pond snail</name>
    <name type="synonym">Helix stagnalis</name>
    <dbReference type="NCBI Taxonomy" id="6523"/>
    <lineage>
        <taxon>Eukaryota</taxon>
        <taxon>Metazoa</taxon>
        <taxon>Spiralia</taxon>
        <taxon>Lophotrochozoa</taxon>
        <taxon>Mollusca</taxon>
        <taxon>Gastropoda</taxon>
        <taxon>Heterobranchia</taxon>
        <taxon>Euthyneura</taxon>
        <taxon>Panpulmonata</taxon>
        <taxon>Hygrophila</taxon>
        <taxon>Lymnaeoidea</taxon>
        <taxon>Lymnaeidae</taxon>
        <taxon>Lymnaea</taxon>
    </lineage>
</organism>